<comment type="caution">
    <text evidence="4">The sequence shown here is derived from an EMBL/GenBank/DDBJ whole genome shotgun (WGS) entry which is preliminary data.</text>
</comment>
<feature type="region of interest" description="Disordered" evidence="1">
    <location>
        <begin position="1"/>
        <end position="103"/>
    </location>
</feature>
<reference evidence="4" key="2">
    <citation type="submission" date="2023-05" db="EMBL/GenBank/DDBJ databases">
        <authorList>
            <consortium name="Lawrence Berkeley National Laboratory"/>
            <person name="Steindorff A."/>
            <person name="Hensen N."/>
            <person name="Bonometti L."/>
            <person name="Westerberg I."/>
            <person name="Brannstrom I.O."/>
            <person name="Guillou S."/>
            <person name="Cros-Aarteil S."/>
            <person name="Calhoun S."/>
            <person name="Haridas S."/>
            <person name="Kuo A."/>
            <person name="Mondo S."/>
            <person name="Pangilinan J."/>
            <person name="Riley R."/>
            <person name="Labutti K."/>
            <person name="Andreopoulos B."/>
            <person name="Lipzen A."/>
            <person name="Chen C."/>
            <person name="Yanf M."/>
            <person name="Daum C."/>
            <person name="Ng V."/>
            <person name="Clum A."/>
            <person name="Ohm R."/>
            <person name="Martin F."/>
            <person name="Silar P."/>
            <person name="Natvig D."/>
            <person name="Lalanne C."/>
            <person name="Gautier V."/>
            <person name="Ament-Velasquez S.L."/>
            <person name="Kruys A."/>
            <person name="Hutchinson M.I."/>
            <person name="Powell A.J."/>
            <person name="Barry K."/>
            <person name="Miller A.N."/>
            <person name="Grigoriev I.V."/>
            <person name="Debuchy R."/>
            <person name="Gladieux P."/>
            <person name="Thoren M.H."/>
            <person name="Johannesson H."/>
        </authorList>
    </citation>
    <scope>NUCLEOTIDE SEQUENCE</scope>
    <source>
        <strain evidence="4">CBS 141.50</strain>
    </source>
</reference>
<feature type="domain" description="DUF7025" evidence="2">
    <location>
        <begin position="292"/>
        <end position="387"/>
    </location>
</feature>
<evidence type="ECO:0000313" key="4">
    <source>
        <dbReference type="EMBL" id="KAK4145046.1"/>
    </source>
</evidence>
<evidence type="ECO:0000256" key="1">
    <source>
        <dbReference type="SAM" id="MobiDB-lite"/>
    </source>
</evidence>
<evidence type="ECO:0008006" key="6">
    <source>
        <dbReference type="Google" id="ProtNLM"/>
    </source>
</evidence>
<dbReference type="InterPro" id="IPR056599">
    <property type="entry name" value="AAA_lid_fung"/>
</dbReference>
<dbReference type="Proteomes" id="UP001302676">
    <property type="component" value="Unassembled WGS sequence"/>
</dbReference>
<evidence type="ECO:0000313" key="5">
    <source>
        <dbReference type="Proteomes" id="UP001302676"/>
    </source>
</evidence>
<organism evidence="4 5">
    <name type="scientific">Dichotomopilus funicola</name>
    <dbReference type="NCBI Taxonomy" id="1934379"/>
    <lineage>
        <taxon>Eukaryota</taxon>
        <taxon>Fungi</taxon>
        <taxon>Dikarya</taxon>
        <taxon>Ascomycota</taxon>
        <taxon>Pezizomycotina</taxon>
        <taxon>Sordariomycetes</taxon>
        <taxon>Sordariomycetidae</taxon>
        <taxon>Sordariales</taxon>
        <taxon>Chaetomiaceae</taxon>
        <taxon>Dichotomopilus</taxon>
    </lineage>
</organism>
<evidence type="ECO:0000259" key="2">
    <source>
        <dbReference type="Pfam" id="PF22942"/>
    </source>
</evidence>
<proteinExistence type="predicted"/>
<evidence type="ECO:0000259" key="3">
    <source>
        <dbReference type="Pfam" id="PF23232"/>
    </source>
</evidence>
<dbReference type="EMBL" id="MU853572">
    <property type="protein sequence ID" value="KAK4145046.1"/>
    <property type="molecule type" value="Genomic_DNA"/>
</dbReference>
<dbReference type="InterPro" id="IPR054289">
    <property type="entry name" value="DUF7025"/>
</dbReference>
<gene>
    <name evidence="4" type="ORF">C8A04DRAFT_36176</name>
</gene>
<accession>A0AAN6V632</accession>
<dbReference type="AlphaFoldDB" id="A0AAN6V632"/>
<dbReference type="RefSeq" id="XP_062638417.1">
    <property type="nucleotide sequence ID" value="XM_062783432.1"/>
</dbReference>
<feature type="domain" description="AAA+ ATPase lid" evidence="3">
    <location>
        <begin position="652"/>
        <end position="750"/>
    </location>
</feature>
<dbReference type="Pfam" id="PF23232">
    <property type="entry name" value="AAA_lid_13"/>
    <property type="match status" value="1"/>
</dbReference>
<dbReference type="Pfam" id="PF22942">
    <property type="entry name" value="DUF7025"/>
    <property type="match status" value="1"/>
</dbReference>
<dbReference type="InterPro" id="IPR027417">
    <property type="entry name" value="P-loop_NTPase"/>
</dbReference>
<dbReference type="SUPFAM" id="SSF52540">
    <property type="entry name" value="P-loop containing nucleoside triphosphate hydrolases"/>
    <property type="match status" value="1"/>
</dbReference>
<sequence>MGHREKLRWGWGRKEGPETNGSSLKNGIPESKGQDEDDSERGDVPHPVQDMGAGNQTNGSPSKDEIPESRRQDENGFNRGGVSHNGIPESTKQDEGESEEGGVSHSVQYMDAGNNEIVTRTWLGPFDLTAAREGVSNREQKAIFSVVTVLDTSIPSDYRRTGYQVDQILEAGILENPDVSVSVRARHISIYSKALIRAIRSVVSYYPSVALREEVIKMTDPFPLIRHNLQDLENYQRTYSKLCDVSSQQPLAATHSSFPRRCTRVEARHLEVLLDFIKYFVYQEDIENETARHAQNLCTFEMLWLLFKPGRTVYVQSDRKLLGYVVQEVLIDESNHFLVGNQRLYRVKLWNLQFDGRFVGRAAKVVIIPQFSGERAVTSLRAFPFHYSGELAGPAKRLFEGRIYVDPASYYSQNPTAAPKICDLDDMGEGLSNCACEECYRQRPHPPTNFPWSRYDLIDPMKEKDLTMESNKHGPKHRYLICSSTLYGFALKSRTWEQLHVDKCHVPKNNAGAIDTLVMPPERKEIIKALVQKFTVSQPTKTWGADFIESKGEGQIFLLYGSPGVGKTYYTNRPLLSITCGDIGTNEVKVEEELSKWFRLAEKWGARNCLVSVFLRCVEYYRGILFLTTNRVGHFDDAFISRIHIIIKYDRLKPDDCKKIWEQFFNKLRDERSDFEIARSAEKYVLDDETISEMDWNGREIRNAFQTAVALAEYRFSQKVNKSARDGPTLDERDFRQACNMTKQFKNYLLTNVHGTDEEGRAFVTRTRAEHSDEN</sequence>
<name>A0AAN6V632_9PEZI</name>
<dbReference type="PANTHER" id="PTHR46411">
    <property type="entry name" value="FAMILY ATPASE, PUTATIVE-RELATED"/>
    <property type="match status" value="1"/>
</dbReference>
<reference evidence="4" key="1">
    <citation type="journal article" date="2023" name="Mol. Phylogenet. Evol.">
        <title>Genome-scale phylogeny and comparative genomics of the fungal order Sordariales.</title>
        <authorList>
            <person name="Hensen N."/>
            <person name="Bonometti L."/>
            <person name="Westerberg I."/>
            <person name="Brannstrom I.O."/>
            <person name="Guillou S."/>
            <person name="Cros-Aarteil S."/>
            <person name="Calhoun S."/>
            <person name="Haridas S."/>
            <person name="Kuo A."/>
            <person name="Mondo S."/>
            <person name="Pangilinan J."/>
            <person name="Riley R."/>
            <person name="LaButti K."/>
            <person name="Andreopoulos B."/>
            <person name="Lipzen A."/>
            <person name="Chen C."/>
            <person name="Yan M."/>
            <person name="Daum C."/>
            <person name="Ng V."/>
            <person name="Clum A."/>
            <person name="Steindorff A."/>
            <person name="Ohm R.A."/>
            <person name="Martin F."/>
            <person name="Silar P."/>
            <person name="Natvig D.O."/>
            <person name="Lalanne C."/>
            <person name="Gautier V."/>
            <person name="Ament-Velasquez S.L."/>
            <person name="Kruys A."/>
            <person name="Hutchinson M.I."/>
            <person name="Powell A.J."/>
            <person name="Barry K."/>
            <person name="Miller A.N."/>
            <person name="Grigoriev I.V."/>
            <person name="Debuchy R."/>
            <person name="Gladieux P."/>
            <person name="Hiltunen Thoren M."/>
            <person name="Johannesson H."/>
        </authorList>
    </citation>
    <scope>NUCLEOTIDE SEQUENCE</scope>
    <source>
        <strain evidence="4">CBS 141.50</strain>
    </source>
</reference>
<dbReference type="GeneID" id="87820045"/>
<dbReference type="Gene3D" id="3.40.50.300">
    <property type="entry name" value="P-loop containing nucleotide triphosphate hydrolases"/>
    <property type="match status" value="1"/>
</dbReference>
<feature type="compositionally biased region" description="Basic and acidic residues" evidence="1">
    <location>
        <begin position="62"/>
        <end position="76"/>
    </location>
</feature>
<keyword evidence="5" id="KW-1185">Reference proteome</keyword>
<protein>
    <recommendedName>
        <fullName evidence="6">ATPase AAA-type core domain-containing protein</fullName>
    </recommendedName>
</protein>
<dbReference type="PANTHER" id="PTHR46411:SF4">
    <property type="entry name" value="AAA+ ATPASE DOMAIN-CONTAINING PROTEIN"/>
    <property type="match status" value="1"/>
</dbReference>